<dbReference type="InterPro" id="IPR036890">
    <property type="entry name" value="HATPase_C_sf"/>
</dbReference>
<evidence type="ECO:0000313" key="10">
    <source>
        <dbReference type="EMBL" id="MBU7596760.1"/>
    </source>
</evidence>
<dbReference type="Pfam" id="PF17203">
    <property type="entry name" value="sCache_3_2"/>
    <property type="match status" value="1"/>
</dbReference>
<dbReference type="InterPro" id="IPR003018">
    <property type="entry name" value="GAF"/>
</dbReference>
<dbReference type="InterPro" id="IPR033463">
    <property type="entry name" value="sCache_3"/>
</dbReference>
<dbReference type="Gene3D" id="3.30.450.40">
    <property type="match status" value="1"/>
</dbReference>
<dbReference type="SMART" id="SM00331">
    <property type="entry name" value="PP2C_SIG"/>
    <property type="match status" value="1"/>
</dbReference>
<evidence type="ECO:0000256" key="6">
    <source>
        <dbReference type="ARBA" id="ARBA00023136"/>
    </source>
</evidence>
<dbReference type="Gene3D" id="3.30.565.10">
    <property type="entry name" value="Histidine kinase-like ATPase, C-terminal domain"/>
    <property type="match status" value="1"/>
</dbReference>
<evidence type="ECO:0000256" key="3">
    <source>
        <dbReference type="ARBA" id="ARBA00022692"/>
    </source>
</evidence>
<dbReference type="FunFam" id="3.30.450.40:FF:000035">
    <property type="entry name" value="PAS sensor protein"/>
    <property type="match status" value="1"/>
</dbReference>
<evidence type="ECO:0000256" key="7">
    <source>
        <dbReference type="SAM" id="Phobius"/>
    </source>
</evidence>
<dbReference type="SUPFAM" id="SSF55874">
    <property type="entry name" value="ATPase domain of HSP90 chaperone/DNA topoisomerase II/histidine kinase"/>
    <property type="match status" value="1"/>
</dbReference>
<dbReference type="SUPFAM" id="SSF81606">
    <property type="entry name" value="PP2C-like"/>
    <property type="match status" value="1"/>
</dbReference>
<name>A0A949JDX5_9ACTN</name>
<dbReference type="EMBL" id="JAELVF020000001">
    <property type="protein sequence ID" value="MBU7596760.1"/>
    <property type="molecule type" value="Genomic_DNA"/>
</dbReference>
<dbReference type="InterPro" id="IPR036457">
    <property type="entry name" value="PPM-type-like_dom_sf"/>
</dbReference>
<dbReference type="FunFam" id="3.60.40.10:FF:000031">
    <property type="entry name" value="PAS sensor protein"/>
    <property type="match status" value="1"/>
</dbReference>
<dbReference type="InterPro" id="IPR029151">
    <property type="entry name" value="Sensor-like_sf"/>
</dbReference>
<comment type="subcellular location">
    <subcellularLocation>
        <location evidence="1">Cell membrane</location>
        <topology evidence="1">Multi-pass membrane protein</topology>
    </subcellularLocation>
</comment>
<dbReference type="RefSeq" id="WP_211041910.1">
    <property type="nucleotide sequence ID" value="NZ_JAELVF020000001.1"/>
</dbReference>
<evidence type="ECO:0000259" key="9">
    <source>
        <dbReference type="SMART" id="SM00331"/>
    </source>
</evidence>
<evidence type="ECO:0000256" key="5">
    <source>
        <dbReference type="ARBA" id="ARBA00022989"/>
    </source>
</evidence>
<gene>
    <name evidence="10" type="ORF">JGS22_003680</name>
</gene>
<dbReference type="Pfam" id="PF13581">
    <property type="entry name" value="HATPase_c_2"/>
    <property type="match status" value="1"/>
</dbReference>
<evidence type="ECO:0000313" key="11">
    <source>
        <dbReference type="Proteomes" id="UP000694501"/>
    </source>
</evidence>
<evidence type="ECO:0000256" key="2">
    <source>
        <dbReference type="ARBA" id="ARBA00022475"/>
    </source>
</evidence>
<dbReference type="FunFam" id="3.30.565.10:FF:000028">
    <property type="entry name" value="PAS sensor protein"/>
    <property type="match status" value="1"/>
</dbReference>
<comment type="caution">
    <text evidence="10">The sequence shown here is derived from an EMBL/GenBank/DDBJ whole genome shotgun (WGS) entry which is preliminary data.</text>
</comment>
<dbReference type="PANTHER" id="PTHR43156">
    <property type="entry name" value="STAGE II SPORULATION PROTEIN E-RELATED"/>
    <property type="match status" value="1"/>
</dbReference>
<reference evidence="10" key="1">
    <citation type="submission" date="2021-06" db="EMBL/GenBank/DDBJ databases">
        <title>Sequencing of actinobacteria type strains.</title>
        <authorList>
            <person name="Nguyen G.-S."/>
            <person name="Wentzel A."/>
        </authorList>
    </citation>
    <scope>NUCLEOTIDE SEQUENCE</scope>
    <source>
        <strain evidence="10">P38-E01</strain>
    </source>
</reference>
<dbReference type="PANTHER" id="PTHR43156:SF2">
    <property type="entry name" value="STAGE II SPORULATION PROTEIN E"/>
    <property type="match status" value="1"/>
</dbReference>
<keyword evidence="4" id="KW-0378">Hydrolase</keyword>
<dbReference type="Pfam" id="PF07228">
    <property type="entry name" value="SpoIIE"/>
    <property type="match status" value="1"/>
</dbReference>
<dbReference type="Proteomes" id="UP000694501">
    <property type="component" value="Unassembled WGS sequence"/>
</dbReference>
<dbReference type="SUPFAM" id="SSF103190">
    <property type="entry name" value="Sensory domain-like"/>
    <property type="match status" value="1"/>
</dbReference>
<accession>A0A949JDX5</accession>
<dbReference type="InterPro" id="IPR029016">
    <property type="entry name" value="GAF-like_dom_sf"/>
</dbReference>
<protein>
    <submittedName>
        <fullName evidence="10">SpoIIE family protein phosphatase</fullName>
    </submittedName>
</protein>
<evidence type="ECO:0000256" key="4">
    <source>
        <dbReference type="ARBA" id="ARBA00022801"/>
    </source>
</evidence>
<dbReference type="CDD" id="cd18773">
    <property type="entry name" value="PDC1_HK_sensor"/>
    <property type="match status" value="1"/>
</dbReference>
<dbReference type="Gene3D" id="3.30.450.20">
    <property type="entry name" value="PAS domain"/>
    <property type="match status" value="2"/>
</dbReference>
<dbReference type="CDD" id="cd16936">
    <property type="entry name" value="HATPase_RsbW-like"/>
    <property type="match status" value="1"/>
</dbReference>
<dbReference type="Gene3D" id="3.60.40.10">
    <property type="entry name" value="PPM-type phosphatase domain"/>
    <property type="match status" value="1"/>
</dbReference>
<proteinExistence type="predicted"/>
<dbReference type="Pfam" id="PF01590">
    <property type="entry name" value="GAF"/>
    <property type="match status" value="1"/>
</dbReference>
<dbReference type="InterPro" id="IPR003594">
    <property type="entry name" value="HATPase_dom"/>
</dbReference>
<feature type="domain" description="PPM-type phosphatase" evidence="9">
    <location>
        <begin position="548"/>
        <end position="787"/>
    </location>
</feature>
<keyword evidence="6 7" id="KW-0472">Membrane</keyword>
<feature type="transmembrane region" description="Helical" evidence="7">
    <location>
        <begin position="21"/>
        <end position="42"/>
    </location>
</feature>
<dbReference type="InterPro" id="IPR052016">
    <property type="entry name" value="Bact_Sigma-Reg"/>
</dbReference>
<keyword evidence="3 7" id="KW-0812">Transmembrane</keyword>
<dbReference type="SMART" id="SM00065">
    <property type="entry name" value="GAF"/>
    <property type="match status" value="1"/>
</dbReference>
<feature type="domain" description="GAF" evidence="8">
    <location>
        <begin position="351"/>
        <end position="531"/>
    </location>
</feature>
<evidence type="ECO:0000256" key="1">
    <source>
        <dbReference type="ARBA" id="ARBA00004651"/>
    </source>
</evidence>
<evidence type="ECO:0000259" key="8">
    <source>
        <dbReference type="SMART" id="SM00065"/>
    </source>
</evidence>
<dbReference type="SUPFAM" id="SSF55781">
    <property type="entry name" value="GAF domain-like"/>
    <property type="match status" value="1"/>
</dbReference>
<keyword evidence="2" id="KW-1003">Cell membrane</keyword>
<dbReference type="AlphaFoldDB" id="A0A949JDX5"/>
<sequence>MAVRFGRPRSVLGMRSVAGQVFLLQVVIVVLLVAAAMTALVLESRDASEREARNRSVAVAQTLANSPGMRQALESDDPTAQLQPRAERARKGSDVDFVVVLAPDGTRYTHPIEDRIGKKFVGDLDRARAGETHTEKITGTIGPLVQAVVPVMDERGRVIGMVSAGITIERVSGVVEEQLPLLFGSAAAVLLLATGGTALVTNRLRRQTHGLGPIEMTRMYEHHDAVLHSVREGVLIVSDEGRLLLANDEARRLLDLPPDFDGTPVSRLGLEPGIATLLGSGRVASDEVLPVGGRMLAVNQRKTEAAGGPAGTVTTLRDSTELRALTGRADIARERLELLFDASTEIGTTLDVGRTCEEFAEFAATRFADLVTVDLIEAVLRGEEPAGAAYDPQMRRTAIRGSLDESGEGSGDGWQGVHAGGYPLGSLIRFLPTTPMGAGLSEGKAVLEADLRSFGGWHEQSPERARELVERGAHSMIAVPLRARGVILGVAMLWRGGDSDPFEPDDLSPAEELAARATVAIDNARRYSREHTMAVTLQRSLLPRGLPEQNALDAAYRYRPAQASQGGLGGVGGDWFDIIPLPGARVALVVGDVVGHGLHAAATMGRLRTAVHNFSSLDLPPDELLWHLDELVTRIDLAESDDWTGLRNGGTDSGPDAAVTGATCIYAIYDPVTRRCTMARAGHHQPAILRPDGTAEFAEVPGGPPLGLGGMPFETLELDLPVGSTLVLYTDGLVEERRRDIDEGLAKLRETLAGHPDRTPEGICESLLGALLPVRPKDDVALLVGRTKALDSDRVASWEVPSDPSAVARVRSEAVRKLSEWGLEEEAFVTELILSELVTNSIRYAAGPVGVRLIRDRQLICEVSDDSSTSPHLRQAAMTDEGGRGLFLVAQLAERWGTRYTEAGKVIWTEQPLPGN</sequence>
<dbReference type="InterPro" id="IPR001932">
    <property type="entry name" value="PPM-type_phosphatase-like_dom"/>
</dbReference>
<keyword evidence="5 7" id="KW-1133">Transmembrane helix</keyword>
<organism evidence="10 11">
    <name type="scientific">Streptomyces tardus</name>
    <dbReference type="NCBI Taxonomy" id="2780544"/>
    <lineage>
        <taxon>Bacteria</taxon>
        <taxon>Bacillati</taxon>
        <taxon>Actinomycetota</taxon>
        <taxon>Actinomycetes</taxon>
        <taxon>Kitasatosporales</taxon>
        <taxon>Streptomycetaceae</taxon>
        <taxon>Streptomyces</taxon>
    </lineage>
</organism>
<dbReference type="GO" id="GO:0005886">
    <property type="term" value="C:plasma membrane"/>
    <property type="evidence" value="ECO:0007669"/>
    <property type="project" value="UniProtKB-SubCell"/>
</dbReference>
<dbReference type="GO" id="GO:0016791">
    <property type="term" value="F:phosphatase activity"/>
    <property type="evidence" value="ECO:0007669"/>
    <property type="project" value="TreeGrafter"/>
</dbReference>
<keyword evidence="11" id="KW-1185">Reference proteome</keyword>